<evidence type="ECO:0000256" key="6">
    <source>
        <dbReference type="ARBA" id="ARBA00023277"/>
    </source>
</evidence>
<dbReference type="PANTHER" id="PTHR43447">
    <property type="entry name" value="ALPHA-AMYLASE"/>
    <property type="match status" value="1"/>
</dbReference>
<reference evidence="12" key="1">
    <citation type="submission" date="2023-08" db="EMBL/GenBank/DDBJ databases">
        <authorList>
            <person name="Chen Y."/>
            <person name="Shah S."/>
            <person name="Dougan E. K."/>
            <person name="Thang M."/>
            <person name="Chan C."/>
        </authorList>
    </citation>
    <scope>NUCLEOTIDE SEQUENCE</scope>
</reference>
<evidence type="ECO:0000256" key="4">
    <source>
        <dbReference type="ARBA" id="ARBA00012595"/>
    </source>
</evidence>
<keyword evidence="6 9" id="KW-0119">Carbohydrate metabolism</keyword>
<sequence length="702" mass="78748">MAFVRTTFNVECSSTEHGEEVFVVGSHKKLGAWDPKAALKCTTTAETFPRWKSEAVQLANGSRIEFKVLVRSANAARWEHTGNRILEVKLPAKVEASMTVSCTWDQPGVKEDEELDSSRRPSGQLDTSMAIQRRGSRHLCKDRRGRVNEEMTRTPSLLLIDFDHFHQAAAEHVKELDAIEERAKLNRLQRKMKSTHLIERMAKITETVDPSKMVLLQGFNWESWRAGGGDYYSVVAKKVAMMSEMGFTDIWLPPCSQSVAPQGYLPSQLFNLESKYGAQGSLEALLERCHKAGLRCMADIVINHRCGDGQDKDGRWNQFSSGMKSRPSFKGVGDWGGWAVTLGDQYSDGSGMHAPGHMDGRFDAAPDIDHRNPKVQESISVWLRWLRLQVGFDGWRFDFAKGYAPDFVGHYCTKSHPAWAVGELWTDMHYDDQGLCYNQDRHRQALVDWVNATYKKSAAFDFTTKGILQEACQKTQFWRLKDGNGKPPGLIGWLPQFAVTFIDNHDTGSTQRHWPFPDDKVLIGYAYILTHPGIPSVFWDHIMDWGDDHRKKIASLMKARRESGIPVDAPVNIQCADDTLYLAEVGSPPGLRVALGPRPAGQPDMNYWTNGPAGHGYRVWVRRTTMPGKYNSLGPTPEATPLGSPRGGKKAGEEVRLSSDVALTIETLKLMDSMQLGKLRERLHTLLHATETAMAHKVNGSR</sequence>
<dbReference type="EC" id="3.2.1.1" evidence="4 9"/>
<evidence type="ECO:0000313" key="13">
    <source>
        <dbReference type="Proteomes" id="UP001178507"/>
    </source>
</evidence>
<protein>
    <recommendedName>
        <fullName evidence="4 9">Alpha-amylase</fullName>
        <ecNumber evidence="4 9">3.2.1.1</ecNumber>
    </recommendedName>
</protein>
<dbReference type="InterPro" id="IPR013784">
    <property type="entry name" value="Carb-bd-like_fold"/>
</dbReference>
<evidence type="ECO:0000256" key="5">
    <source>
        <dbReference type="ARBA" id="ARBA00022801"/>
    </source>
</evidence>
<dbReference type="GO" id="GO:0005975">
    <property type="term" value="P:carbohydrate metabolic process"/>
    <property type="evidence" value="ECO:0007669"/>
    <property type="project" value="InterPro"/>
</dbReference>
<dbReference type="Gene3D" id="3.20.20.80">
    <property type="entry name" value="Glycosidases"/>
    <property type="match status" value="1"/>
</dbReference>
<evidence type="ECO:0000259" key="11">
    <source>
        <dbReference type="PROSITE" id="PS51166"/>
    </source>
</evidence>
<comment type="caution">
    <text evidence="12">The sequence shown here is derived from an EMBL/GenBank/DDBJ whole genome shotgun (WGS) entry which is preliminary data.</text>
</comment>
<comment type="similarity">
    <text evidence="3 8">Belongs to the glycosyl hydrolase 13 family.</text>
</comment>
<gene>
    <name evidence="12" type="ORF">EVOR1521_LOCUS29403</name>
</gene>
<dbReference type="AlphaFoldDB" id="A0AA36NI73"/>
<dbReference type="GO" id="GO:0004556">
    <property type="term" value="F:alpha-amylase activity"/>
    <property type="evidence" value="ECO:0007669"/>
    <property type="project" value="UniProtKB-UniRule"/>
</dbReference>
<dbReference type="SMART" id="SM00642">
    <property type="entry name" value="Aamy"/>
    <property type="match status" value="1"/>
</dbReference>
<dbReference type="InterPro" id="IPR013783">
    <property type="entry name" value="Ig-like_fold"/>
</dbReference>
<feature type="region of interest" description="Disordered" evidence="10">
    <location>
        <begin position="629"/>
        <end position="652"/>
    </location>
</feature>
<dbReference type="GO" id="GO:0043169">
    <property type="term" value="F:cation binding"/>
    <property type="evidence" value="ECO:0007669"/>
    <property type="project" value="InterPro"/>
</dbReference>
<dbReference type="Proteomes" id="UP001178507">
    <property type="component" value="Unassembled WGS sequence"/>
</dbReference>
<evidence type="ECO:0000256" key="3">
    <source>
        <dbReference type="ARBA" id="ARBA00008061"/>
    </source>
</evidence>
<dbReference type="PRINTS" id="PR00110">
    <property type="entry name" value="ALPHAAMYLASE"/>
</dbReference>
<comment type="catalytic activity">
    <reaction evidence="1 9">
        <text>Endohydrolysis of (1-&gt;4)-alpha-D-glucosidic linkages in polysaccharides containing three or more (1-&gt;4)-alpha-linked D-glucose units.</text>
        <dbReference type="EC" id="3.2.1.1"/>
    </reaction>
</comment>
<comment type="cofactor">
    <cofactor evidence="2">
        <name>Ca(2+)</name>
        <dbReference type="ChEBI" id="CHEBI:29108"/>
    </cofactor>
</comment>
<dbReference type="GO" id="GO:2001070">
    <property type="term" value="F:starch binding"/>
    <property type="evidence" value="ECO:0007669"/>
    <property type="project" value="InterPro"/>
</dbReference>
<dbReference type="SUPFAM" id="SSF51445">
    <property type="entry name" value="(Trans)glycosidases"/>
    <property type="match status" value="1"/>
</dbReference>
<dbReference type="InterPro" id="IPR006046">
    <property type="entry name" value="Alpha_amylase"/>
</dbReference>
<dbReference type="InterPro" id="IPR002044">
    <property type="entry name" value="CBM20"/>
</dbReference>
<dbReference type="CDD" id="cd11314">
    <property type="entry name" value="AmyAc_arch_bac_plant_AmyA"/>
    <property type="match status" value="1"/>
</dbReference>
<proteinExistence type="inferred from homology"/>
<dbReference type="SMART" id="SM01065">
    <property type="entry name" value="CBM_2"/>
    <property type="match status" value="1"/>
</dbReference>
<evidence type="ECO:0000256" key="8">
    <source>
        <dbReference type="RuleBase" id="RU003615"/>
    </source>
</evidence>
<keyword evidence="7 9" id="KW-0326">Glycosidase</keyword>
<evidence type="ECO:0000256" key="9">
    <source>
        <dbReference type="RuleBase" id="RU361134"/>
    </source>
</evidence>
<dbReference type="InterPro" id="IPR006047">
    <property type="entry name" value="GH13_cat_dom"/>
</dbReference>
<dbReference type="PROSITE" id="PS51166">
    <property type="entry name" value="CBM20"/>
    <property type="match status" value="1"/>
</dbReference>
<name>A0AA36NI73_9DINO</name>
<feature type="domain" description="CBM20" evidence="11">
    <location>
        <begin position="1"/>
        <end position="106"/>
    </location>
</feature>
<dbReference type="CDD" id="cd05467">
    <property type="entry name" value="CBM20"/>
    <property type="match status" value="1"/>
</dbReference>
<dbReference type="SUPFAM" id="SSF49452">
    <property type="entry name" value="Starch-binding domain-like"/>
    <property type="match status" value="1"/>
</dbReference>
<evidence type="ECO:0000256" key="1">
    <source>
        <dbReference type="ARBA" id="ARBA00000548"/>
    </source>
</evidence>
<evidence type="ECO:0000256" key="10">
    <source>
        <dbReference type="SAM" id="MobiDB-lite"/>
    </source>
</evidence>
<dbReference type="InterPro" id="IPR017853">
    <property type="entry name" value="GH"/>
</dbReference>
<evidence type="ECO:0000256" key="2">
    <source>
        <dbReference type="ARBA" id="ARBA00001913"/>
    </source>
</evidence>
<dbReference type="Gene3D" id="2.60.40.10">
    <property type="entry name" value="Immunoglobulins"/>
    <property type="match status" value="1"/>
</dbReference>
<organism evidence="12 13">
    <name type="scientific">Effrenium voratum</name>
    <dbReference type="NCBI Taxonomy" id="2562239"/>
    <lineage>
        <taxon>Eukaryota</taxon>
        <taxon>Sar</taxon>
        <taxon>Alveolata</taxon>
        <taxon>Dinophyceae</taxon>
        <taxon>Suessiales</taxon>
        <taxon>Symbiodiniaceae</taxon>
        <taxon>Effrenium</taxon>
    </lineage>
</organism>
<dbReference type="Pfam" id="PF00686">
    <property type="entry name" value="CBM_20"/>
    <property type="match status" value="1"/>
</dbReference>
<dbReference type="EMBL" id="CAUJNA010003691">
    <property type="protein sequence ID" value="CAJ1407794.1"/>
    <property type="molecule type" value="Genomic_DNA"/>
</dbReference>
<evidence type="ECO:0000313" key="12">
    <source>
        <dbReference type="EMBL" id="CAJ1407794.1"/>
    </source>
</evidence>
<keyword evidence="5 9" id="KW-0378">Hydrolase</keyword>
<evidence type="ECO:0000256" key="7">
    <source>
        <dbReference type="ARBA" id="ARBA00023295"/>
    </source>
</evidence>
<dbReference type="Pfam" id="PF00128">
    <property type="entry name" value="Alpha-amylase"/>
    <property type="match status" value="1"/>
</dbReference>
<accession>A0AA36NI73</accession>
<keyword evidence="13" id="KW-1185">Reference proteome</keyword>